<evidence type="ECO:0000313" key="2">
    <source>
        <dbReference type="EMBL" id="GAB0133702.1"/>
    </source>
</evidence>
<evidence type="ECO:0000259" key="1">
    <source>
        <dbReference type="Pfam" id="PF20516"/>
    </source>
</evidence>
<reference evidence="3" key="1">
    <citation type="submission" date="2024-06" db="EMBL/GenBank/DDBJ databases">
        <title>Draft Genome Sequences of Epichloe bromicola Strains Isolated from Elymus ciliaris.</title>
        <authorList>
            <consortium name="Epichloe bromicola genome sequencing consortium"/>
            <person name="Miura A."/>
            <person name="Imano S."/>
            <person name="Ashida A."/>
            <person name="Sato I."/>
            <person name="Chiba S."/>
            <person name="Tanaka A."/>
            <person name="Camagna M."/>
            <person name="Takemoto D."/>
        </authorList>
    </citation>
    <scope>NUCLEOTIDE SEQUENCE [LARGE SCALE GENOMIC DNA]</scope>
    <source>
        <strain evidence="3">DP</strain>
    </source>
</reference>
<keyword evidence="3" id="KW-1185">Reference proteome</keyword>
<feature type="domain" description="PD-(D/E)XK nuclease-like" evidence="1">
    <location>
        <begin position="1"/>
        <end position="88"/>
    </location>
</feature>
<dbReference type="Proteomes" id="UP001562357">
    <property type="component" value="Unassembled WGS sequence"/>
</dbReference>
<dbReference type="EMBL" id="BAAFGZ010000052">
    <property type="protein sequence ID" value="GAB0133702.1"/>
    <property type="molecule type" value="Genomic_DNA"/>
</dbReference>
<name>A0ABQ0CKA3_9HYPO</name>
<sequence>MVDLALVLTPAEDGSRALGRRHKGNKRDTAVDKKLLRAIQTHVLRREPMETQSGNQTTYTPVMFRPIATSIETKAEGGAEEGKLQLGI</sequence>
<protein>
    <recommendedName>
        <fullName evidence="1">PD-(D/E)XK nuclease-like domain-containing protein</fullName>
    </recommendedName>
</protein>
<gene>
    <name evidence="2" type="primary">g2101</name>
    <name evidence="2" type="ORF">EsDP_00002101</name>
</gene>
<comment type="caution">
    <text evidence="2">The sequence shown here is derived from an EMBL/GenBank/DDBJ whole genome shotgun (WGS) entry which is preliminary data.</text>
</comment>
<dbReference type="InterPro" id="IPR046797">
    <property type="entry name" value="PDDEXK_12"/>
</dbReference>
<organism evidence="2 3">
    <name type="scientific">Epichloe bromicola</name>
    <dbReference type="NCBI Taxonomy" id="79588"/>
    <lineage>
        <taxon>Eukaryota</taxon>
        <taxon>Fungi</taxon>
        <taxon>Dikarya</taxon>
        <taxon>Ascomycota</taxon>
        <taxon>Pezizomycotina</taxon>
        <taxon>Sordariomycetes</taxon>
        <taxon>Hypocreomycetidae</taxon>
        <taxon>Hypocreales</taxon>
        <taxon>Clavicipitaceae</taxon>
        <taxon>Epichloe</taxon>
    </lineage>
</organism>
<proteinExistence type="predicted"/>
<dbReference type="Pfam" id="PF20516">
    <property type="entry name" value="PDDEXK_12"/>
    <property type="match status" value="1"/>
</dbReference>
<evidence type="ECO:0000313" key="3">
    <source>
        <dbReference type="Proteomes" id="UP001562357"/>
    </source>
</evidence>
<accession>A0ABQ0CKA3</accession>